<dbReference type="Proteomes" id="UP000693941">
    <property type="component" value="Chromosome"/>
</dbReference>
<reference evidence="1" key="1">
    <citation type="journal article" date="2021" name="Environ. Microbiol.">
        <title>New insights into the diversity and evolution of the archaeal mobilome from three complete genomes of Saccharolobus shibatae.</title>
        <authorList>
            <person name="Medvedeva S."/>
            <person name="Brandt D."/>
            <person name="Cvirkaite-Krupovic V."/>
            <person name="Liu Y."/>
            <person name="Severinov K."/>
            <person name="Ishino S."/>
            <person name="Ishino Y."/>
            <person name="Prangishvili D."/>
            <person name="Kalinowski J."/>
            <person name="Krupovic M."/>
        </authorList>
    </citation>
    <scope>NUCLEOTIDE SEQUENCE</scope>
    <source>
        <strain evidence="1">BEU9</strain>
    </source>
</reference>
<evidence type="ECO:0000313" key="2">
    <source>
        <dbReference type="Proteomes" id="UP000693941"/>
    </source>
</evidence>
<accession>A0A8F5BUY5</accession>
<dbReference type="EMBL" id="CP077715">
    <property type="protein sequence ID" value="QXJ31926.1"/>
    <property type="molecule type" value="Genomic_DNA"/>
</dbReference>
<evidence type="ECO:0000313" key="1">
    <source>
        <dbReference type="EMBL" id="QXJ31926.1"/>
    </source>
</evidence>
<dbReference type="RefSeq" id="WP_218260391.1">
    <property type="nucleotide sequence ID" value="NZ_CP077715.1"/>
</dbReference>
<organism evidence="1 2">
    <name type="scientific">Saccharolobus shibatae</name>
    <dbReference type="NCBI Taxonomy" id="2286"/>
    <lineage>
        <taxon>Archaea</taxon>
        <taxon>Thermoproteota</taxon>
        <taxon>Thermoprotei</taxon>
        <taxon>Sulfolobales</taxon>
        <taxon>Sulfolobaceae</taxon>
        <taxon>Saccharolobus</taxon>
    </lineage>
</organism>
<gene>
    <name evidence="1" type="ORF">J5U21_01577</name>
</gene>
<proteinExistence type="predicted"/>
<dbReference type="AlphaFoldDB" id="A0A8F5BUY5"/>
<name>A0A8F5BUY5_9CREN</name>
<dbReference type="GeneID" id="65560077"/>
<protein>
    <submittedName>
        <fullName evidence="1">Uncharacterized protein</fullName>
    </submittedName>
</protein>
<sequence length="82" mass="9460">MYENYFLPSYSSTNAVSQNFSINFIPPKIEEYENGIIINFGGSPYDVEYHDAMVQIWRDRKGNIVALDIIFSKEGVRDESSK</sequence>